<dbReference type="SUPFAM" id="SSF52021">
    <property type="entry name" value="Carbamoyl phosphate synthetase, small subunit N-terminal domain"/>
    <property type="match status" value="1"/>
</dbReference>
<name>A0A0U2XC65_9BACT</name>
<evidence type="ECO:0000259" key="10">
    <source>
        <dbReference type="SMART" id="SM01097"/>
    </source>
</evidence>
<evidence type="ECO:0000256" key="7">
    <source>
        <dbReference type="ARBA" id="ARBA00022962"/>
    </source>
</evidence>
<dbReference type="InterPro" id="IPR006274">
    <property type="entry name" value="CarbamoylP_synth_ssu"/>
</dbReference>
<dbReference type="NCBIfam" id="NF009475">
    <property type="entry name" value="PRK12838.1"/>
    <property type="match status" value="1"/>
</dbReference>
<dbReference type="CDD" id="cd01744">
    <property type="entry name" value="GATase1_CPSase"/>
    <property type="match status" value="1"/>
</dbReference>
<evidence type="ECO:0000256" key="5">
    <source>
        <dbReference type="ARBA" id="ARBA00022741"/>
    </source>
</evidence>
<dbReference type="SMART" id="SM01097">
    <property type="entry name" value="CPSase_sm_chain"/>
    <property type="match status" value="1"/>
</dbReference>
<evidence type="ECO:0000256" key="3">
    <source>
        <dbReference type="ARBA" id="ARBA00012738"/>
    </source>
</evidence>
<organism evidence="11">
    <name type="scientific">uncultured bacterium EIL26B11</name>
    <dbReference type="NCBI Taxonomy" id="1768201"/>
    <lineage>
        <taxon>Bacteria</taxon>
        <taxon>environmental samples</taxon>
    </lineage>
</organism>
<dbReference type="InterPro" id="IPR036480">
    <property type="entry name" value="CarbP_synth_ssu_N_sf"/>
</dbReference>
<dbReference type="PRINTS" id="PR00099">
    <property type="entry name" value="CPSGATASE"/>
</dbReference>
<evidence type="ECO:0000256" key="9">
    <source>
        <dbReference type="ARBA" id="ARBA00048816"/>
    </source>
</evidence>
<dbReference type="GO" id="GO:0004088">
    <property type="term" value="F:carbamoyl-phosphate synthase (glutamine-hydrolyzing) activity"/>
    <property type="evidence" value="ECO:0007669"/>
    <property type="project" value="UniProtKB-EC"/>
</dbReference>
<dbReference type="AlphaFoldDB" id="A0A0U2XC65"/>
<keyword evidence="7" id="KW-0315">Glutamine amidotransferase</keyword>
<dbReference type="Pfam" id="PF00117">
    <property type="entry name" value="GATase"/>
    <property type="match status" value="1"/>
</dbReference>
<keyword evidence="5" id="KW-0547">Nucleotide-binding</keyword>
<comment type="pathway">
    <text evidence="1">Amino-acid biosynthesis; L-arginine biosynthesis; carbamoyl phosphate from bicarbonate: step 1/1.</text>
</comment>
<dbReference type="EMBL" id="KT201089">
    <property type="protein sequence ID" value="ALS56174.1"/>
    <property type="molecule type" value="Genomic_DNA"/>
</dbReference>
<sequence length="365" mass="39828">MYKKTLLVNQNGDEFIGWSDNEFNPTTGELIFNTAMTGFVEILSDPSYINQIITFTSSHVGNYGMSQDDYESNEPKIEAAIGNSFTYDPSSWRSEKSVTSWLKEYEIPFSGGFDVRSITKHLRDCGSSMFAIGQEIDKDSLVNLVMNARDIIGDNSALTAGSLNLGDDTVGKVGILDLGAKQSIVNVLNKLNFQTVAISPKESAENILSMNLKGILISNGPGDPRSLEGVIDTVQKLIGNIPIFGICLGHQILSLACGLNVKKLEFGHHGSNHPVEIKGIKKALITAQNHGFAVDDFEADLVHEKFGRIESYASNLNDGSNEGISIWESMAYSVQFHPESGPGTSDGLQIFDPFVKLMESNYAKK</sequence>
<evidence type="ECO:0000256" key="8">
    <source>
        <dbReference type="ARBA" id="ARBA00044340"/>
    </source>
</evidence>
<evidence type="ECO:0000256" key="4">
    <source>
        <dbReference type="ARBA" id="ARBA00022598"/>
    </source>
</evidence>
<dbReference type="EC" id="6.3.5.5" evidence="3"/>
<dbReference type="PANTHER" id="PTHR43418">
    <property type="entry name" value="MULTIFUNCTIONAL TRYPTOPHAN BIOSYNTHESIS PROTEIN-RELATED"/>
    <property type="match status" value="1"/>
</dbReference>
<protein>
    <recommendedName>
        <fullName evidence="3">carbamoyl-phosphate synthase (glutamine-hydrolyzing)</fullName>
        <ecNumber evidence="3">6.3.5.5</ecNumber>
    </recommendedName>
    <alternativeName>
        <fullName evidence="8">Arginine-specific carbamoyl phosphate synthetase, glutamine chain</fullName>
    </alternativeName>
</protein>
<dbReference type="Pfam" id="PF00988">
    <property type="entry name" value="CPSase_sm_chain"/>
    <property type="match status" value="1"/>
</dbReference>
<evidence type="ECO:0000256" key="2">
    <source>
        <dbReference type="ARBA" id="ARBA00007800"/>
    </source>
</evidence>
<comment type="similarity">
    <text evidence="2">Belongs to the CarA family.</text>
</comment>
<reference evidence="11" key="1">
    <citation type="journal article" date="2016" name="ISME J.">
        <title>Functional metagenomic screen reveals new and diverse microbial rhodopsins.</title>
        <authorList>
            <person name="Pushkarev A."/>
            <person name="Beja O."/>
        </authorList>
    </citation>
    <scope>NUCLEOTIDE SEQUENCE</scope>
</reference>
<dbReference type="InterPro" id="IPR002474">
    <property type="entry name" value="CarbamoylP_synth_ssu_N"/>
</dbReference>
<dbReference type="Gene3D" id="3.50.30.20">
    <property type="entry name" value="Carbamoyl-phosphate synthase small subunit, N-terminal domain"/>
    <property type="match status" value="1"/>
</dbReference>
<dbReference type="InterPro" id="IPR029062">
    <property type="entry name" value="Class_I_gatase-like"/>
</dbReference>
<evidence type="ECO:0000256" key="6">
    <source>
        <dbReference type="ARBA" id="ARBA00022840"/>
    </source>
</evidence>
<dbReference type="PRINTS" id="PR00096">
    <property type="entry name" value="GATASE"/>
</dbReference>
<dbReference type="PANTHER" id="PTHR43418:SF7">
    <property type="entry name" value="CARBAMOYL-PHOSPHATE SYNTHASE SMALL CHAIN"/>
    <property type="match status" value="1"/>
</dbReference>
<dbReference type="GO" id="GO:0006541">
    <property type="term" value="P:glutamine metabolic process"/>
    <property type="evidence" value="ECO:0007669"/>
    <property type="project" value="InterPro"/>
</dbReference>
<dbReference type="GO" id="GO:0006207">
    <property type="term" value="P:'de novo' pyrimidine nucleobase biosynthetic process"/>
    <property type="evidence" value="ECO:0007669"/>
    <property type="project" value="InterPro"/>
</dbReference>
<accession>A0A0U2XC65</accession>
<evidence type="ECO:0000313" key="11">
    <source>
        <dbReference type="EMBL" id="ALS56174.1"/>
    </source>
</evidence>
<proteinExistence type="inferred from homology"/>
<dbReference type="InterPro" id="IPR017926">
    <property type="entry name" value="GATASE"/>
</dbReference>
<dbReference type="InterPro" id="IPR050472">
    <property type="entry name" value="Anth_synth/Amidotransfase"/>
</dbReference>
<dbReference type="PRINTS" id="PR00097">
    <property type="entry name" value="ANTSNTHASEII"/>
</dbReference>
<evidence type="ECO:0000256" key="1">
    <source>
        <dbReference type="ARBA" id="ARBA00005077"/>
    </source>
</evidence>
<dbReference type="SUPFAM" id="SSF52317">
    <property type="entry name" value="Class I glutamine amidotransferase-like"/>
    <property type="match status" value="1"/>
</dbReference>
<feature type="domain" description="Carbamoyl-phosphate synthase small subunit N-terminal" evidence="10">
    <location>
        <begin position="3"/>
        <end position="133"/>
    </location>
</feature>
<dbReference type="PROSITE" id="PS51273">
    <property type="entry name" value="GATASE_TYPE_1"/>
    <property type="match status" value="1"/>
</dbReference>
<dbReference type="NCBIfam" id="TIGR01368">
    <property type="entry name" value="CPSaseIIsmall"/>
    <property type="match status" value="1"/>
</dbReference>
<comment type="catalytic activity">
    <reaction evidence="9">
        <text>hydrogencarbonate + L-glutamine + 2 ATP + H2O = carbamoyl phosphate + L-glutamate + 2 ADP + phosphate + 2 H(+)</text>
        <dbReference type="Rhea" id="RHEA:18633"/>
        <dbReference type="ChEBI" id="CHEBI:15377"/>
        <dbReference type="ChEBI" id="CHEBI:15378"/>
        <dbReference type="ChEBI" id="CHEBI:17544"/>
        <dbReference type="ChEBI" id="CHEBI:29985"/>
        <dbReference type="ChEBI" id="CHEBI:30616"/>
        <dbReference type="ChEBI" id="CHEBI:43474"/>
        <dbReference type="ChEBI" id="CHEBI:58228"/>
        <dbReference type="ChEBI" id="CHEBI:58359"/>
        <dbReference type="ChEBI" id="CHEBI:456216"/>
        <dbReference type="EC" id="6.3.5.5"/>
    </reaction>
</comment>
<keyword evidence="4" id="KW-0436">Ligase</keyword>
<dbReference type="InterPro" id="IPR035686">
    <property type="entry name" value="CPSase_GATase1"/>
</dbReference>
<dbReference type="Gene3D" id="3.40.50.880">
    <property type="match status" value="1"/>
</dbReference>
<keyword evidence="6" id="KW-0067">ATP-binding</keyword>
<dbReference type="GO" id="GO:0005524">
    <property type="term" value="F:ATP binding"/>
    <property type="evidence" value="ECO:0007669"/>
    <property type="project" value="UniProtKB-KW"/>
</dbReference>